<dbReference type="Proteomes" id="UP000217790">
    <property type="component" value="Unassembled WGS sequence"/>
</dbReference>
<dbReference type="EMBL" id="KZ293690">
    <property type="protein sequence ID" value="PBK85535.1"/>
    <property type="molecule type" value="Genomic_DNA"/>
</dbReference>
<accession>A0A2H3CR72</accession>
<evidence type="ECO:0000313" key="2">
    <source>
        <dbReference type="Proteomes" id="UP000217790"/>
    </source>
</evidence>
<dbReference type="OrthoDB" id="3057946at2759"/>
<dbReference type="AlphaFoldDB" id="A0A2H3CR72"/>
<proteinExistence type="predicted"/>
<evidence type="ECO:0000313" key="1">
    <source>
        <dbReference type="EMBL" id="PBK85535.1"/>
    </source>
</evidence>
<sequence length="194" mass="23117">MATVMGQCNYAENPEYLRNLLTQVSVMKMMHQIIEASKYLEEWWNYVQHMFCLDKIMNSTKDLATAWMEQMEHVNHCWYLINSFDLPKNMHSKQYWGLAELRLLIKESLQLLASLKNGMTMNQILQHILLWSLMMMTSCYPGLFLKTSHYLDEWLKFSNSTVESIQCLGNYLPLERRTHQLILYGNIHHQRYNA</sequence>
<keyword evidence="2" id="KW-1185">Reference proteome</keyword>
<dbReference type="InParanoid" id="A0A2H3CR72"/>
<reference evidence="2" key="1">
    <citation type="journal article" date="2017" name="Nat. Ecol. Evol.">
        <title>Genome expansion and lineage-specific genetic innovations in the forest pathogenic fungi Armillaria.</title>
        <authorList>
            <person name="Sipos G."/>
            <person name="Prasanna A.N."/>
            <person name="Walter M.C."/>
            <person name="O'Connor E."/>
            <person name="Balint B."/>
            <person name="Krizsan K."/>
            <person name="Kiss B."/>
            <person name="Hess J."/>
            <person name="Varga T."/>
            <person name="Slot J."/>
            <person name="Riley R."/>
            <person name="Boka B."/>
            <person name="Rigling D."/>
            <person name="Barry K."/>
            <person name="Lee J."/>
            <person name="Mihaltcheva S."/>
            <person name="LaButti K."/>
            <person name="Lipzen A."/>
            <person name="Waldron R."/>
            <person name="Moloney N.M."/>
            <person name="Sperisen C."/>
            <person name="Kredics L."/>
            <person name="Vagvoelgyi C."/>
            <person name="Patrignani A."/>
            <person name="Fitzpatrick D."/>
            <person name="Nagy I."/>
            <person name="Doyle S."/>
            <person name="Anderson J.B."/>
            <person name="Grigoriev I.V."/>
            <person name="Gueldener U."/>
            <person name="Muensterkoetter M."/>
            <person name="Nagy L.G."/>
        </authorList>
    </citation>
    <scope>NUCLEOTIDE SEQUENCE [LARGE SCALE GENOMIC DNA]</scope>
    <source>
        <strain evidence="2">Ar21-2</strain>
    </source>
</reference>
<organism evidence="1 2">
    <name type="scientific">Armillaria gallica</name>
    <name type="common">Bulbous honey fungus</name>
    <name type="synonym">Armillaria bulbosa</name>
    <dbReference type="NCBI Taxonomy" id="47427"/>
    <lineage>
        <taxon>Eukaryota</taxon>
        <taxon>Fungi</taxon>
        <taxon>Dikarya</taxon>
        <taxon>Basidiomycota</taxon>
        <taxon>Agaricomycotina</taxon>
        <taxon>Agaricomycetes</taxon>
        <taxon>Agaricomycetidae</taxon>
        <taxon>Agaricales</taxon>
        <taxon>Marasmiineae</taxon>
        <taxon>Physalacriaceae</taxon>
        <taxon>Armillaria</taxon>
    </lineage>
</organism>
<protein>
    <submittedName>
        <fullName evidence="1">Uncharacterized protein</fullName>
    </submittedName>
</protein>
<name>A0A2H3CR72_ARMGA</name>
<gene>
    <name evidence="1" type="ORF">ARMGADRAFT_1036287</name>
</gene>